<reference evidence="3" key="1">
    <citation type="journal article" date="2019" name="Int. J. Syst. Evol. Microbiol.">
        <title>The Global Catalogue of Microorganisms (GCM) 10K type strain sequencing project: providing services to taxonomists for standard genome sequencing and annotation.</title>
        <authorList>
            <consortium name="The Broad Institute Genomics Platform"/>
            <consortium name="The Broad Institute Genome Sequencing Center for Infectious Disease"/>
            <person name="Wu L."/>
            <person name="Ma J."/>
        </authorList>
    </citation>
    <scope>NUCLEOTIDE SEQUENCE [LARGE SCALE GENOMIC DNA]</scope>
    <source>
        <strain evidence="3">CCUG 37865</strain>
    </source>
</reference>
<gene>
    <name evidence="2" type="ORF">ACFOY7_17650</name>
</gene>
<dbReference type="Gene3D" id="3.40.50.1820">
    <property type="entry name" value="alpha/beta hydrolase"/>
    <property type="match status" value="1"/>
</dbReference>
<keyword evidence="2" id="KW-0378">Hydrolase</keyword>
<dbReference type="InterPro" id="IPR029058">
    <property type="entry name" value="AB_hydrolase_fold"/>
</dbReference>
<accession>A0ABV8X0G8</accession>
<feature type="domain" description="Serine aminopeptidase S33" evidence="1">
    <location>
        <begin position="25"/>
        <end position="289"/>
    </location>
</feature>
<dbReference type="GO" id="GO:0016787">
    <property type="term" value="F:hydrolase activity"/>
    <property type="evidence" value="ECO:0007669"/>
    <property type="project" value="UniProtKB-KW"/>
</dbReference>
<dbReference type="Proteomes" id="UP001595882">
    <property type="component" value="Unassembled WGS sequence"/>
</dbReference>
<evidence type="ECO:0000259" key="1">
    <source>
        <dbReference type="Pfam" id="PF12146"/>
    </source>
</evidence>
<evidence type="ECO:0000313" key="2">
    <source>
        <dbReference type="EMBL" id="MFC4404898.1"/>
    </source>
</evidence>
<dbReference type="InterPro" id="IPR022742">
    <property type="entry name" value="Hydrolase_4"/>
</dbReference>
<keyword evidence="3" id="KW-1185">Reference proteome</keyword>
<dbReference type="SUPFAM" id="SSF53474">
    <property type="entry name" value="alpha/beta-Hydrolases"/>
    <property type="match status" value="1"/>
</dbReference>
<organism evidence="2 3">
    <name type="scientific">Gracilibacillus xinjiangensis</name>
    <dbReference type="NCBI Taxonomy" id="1193282"/>
    <lineage>
        <taxon>Bacteria</taxon>
        <taxon>Bacillati</taxon>
        <taxon>Bacillota</taxon>
        <taxon>Bacilli</taxon>
        <taxon>Bacillales</taxon>
        <taxon>Bacillaceae</taxon>
        <taxon>Gracilibacillus</taxon>
    </lineage>
</organism>
<evidence type="ECO:0000313" key="3">
    <source>
        <dbReference type="Proteomes" id="UP001595882"/>
    </source>
</evidence>
<name>A0ABV8X0G8_9BACI</name>
<dbReference type="Pfam" id="PF12146">
    <property type="entry name" value="Hydrolase_4"/>
    <property type="match status" value="1"/>
</dbReference>
<dbReference type="InterPro" id="IPR051044">
    <property type="entry name" value="MAG_DAG_Lipase"/>
</dbReference>
<proteinExistence type="predicted"/>
<protein>
    <submittedName>
        <fullName evidence="2">Alpha/beta hydrolase</fullName>
    </submittedName>
</protein>
<comment type="caution">
    <text evidence="2">The sequence shown here is derived from an EMBL/GenBank/DDBJ whole genome shotgun (WGS) entry which is preliminary data.</text>
</comment>
<dbReference type="RefSeq" id="WP_390253957.1">
    <property type="nucleotide sequence ID" value="NZ_JBHSDT010000008.1"/>
</dbReference>
<dbReference type="EMBL" id="JBHSDT010000008">
    <property type="protein sequence ID" value="MFC4404898.1"/>
    <property type="molecule type" value="Genomic_DNA"/>
</dbReference>
<dbReference type="PANTHER" id="PTHR11614">
    <property type="entry name" value="PHOSPHOLIPASE-RELATED"/>
    <property type="match status" value="1"/>
</dbReference>
<sequence length="314" mass="36350">MKKSKWLEMSDQTSVYLRIWDPTEKPRAIVQIAHGMAEHVERYNNLAKFLNKQNIAVYGNDHRGHGQTGARQNMMGFFSNENGFDRTVLDLIEVTTYIQRQYPNIPIILLGHSMGSFLARRYLTLHHQINLSGAILIGTGYQAMPLLKAGKMLVKTISKIKGKTATGKFLNKMTFKQYNKKTEKETDFDWICSNNEVVKDYMNDPYCGFIPTNQFFYDLYEGIEKVQQKQAINQINKKIPLLLLTGEDDPVTNYGKGMEAVVQLYRFYNIETIEKKIYPNMRHEIINEDNQIAYKDIINWINKQIPCQSGVQSL</sequence>